<keyword evidence="2" id="KW-0472">Membrane</keyword>
<keyword evidence="2" id="KW-0812">Transmembrane</keyword>
<accession>A0A840IKS1</accession>
<organism evidence="5 6">
    <name type="scientific">Conexibacter arvalis</name>
    <dbReference type="NCBI Taxonomy" id="912552"/>
    <lineage>
        <taxon>Bacteria</taxon>
        <taxon>Bacillati</taxon>
        <taxon>Actinomycetota</taxon>
        <taxon>Thermoleophilia</taxon>
        <taxon>Solirubrobacterales</taxon>
        <taxon>Conexibacteraceae</taxon>
        <taxon>Conexibacter</taxon>
    </lineage>
</organism>
<comment type="caution">
    <text evidence="5">The sequence shown here is derived from an EMBL/GenBank/DDBJ whole genome shotgun (WGS) entry which is preliminary data.</text>
</comment>
<dbReference type="EMBL" id="JACHNU010000007">
    <property type="protein sequence ID" value="MBB4664538.1"/>
    <property type="molecule type" value="Genomic_DNA"/>
</dbReference>
<dbReference type="Pfam" id="PF00801">
    <property type="entry name" value="PKD"/>
    <property type="match status" value="1"/>
</dbReference>
<feature type="region of interest" description="Disordered" evidence="1">
    <location>
        <begin position="263"/>
        <end position="358"/>
    </location>
</feature>
<dbReference type="SUPFAM" id="SSF49299">
    <property type="entry name" value="PKD domain"/>
    <property type="match status" value="1"/>
</dbReference>
<dbReference type="PROSITE" id="PS50093">
    <property type="entry name" value="PKD"/>
    <property type="match status" value="1"/>
</dbReference>
<dbReference type="Gene3D" id="2.60.40.10">
    <property type="entry name" value="Immunoglobulins"/>
    <property type="match status" value="1"/>
</dbReference>
<sequence>MRRRTARDPSPSLARPLRALLGMLALLAALALPAHAQDQPGGGELPPADQHIRIEYGNGRQPQMISWSSLRGTPVIERNQEMPDGGNKVISALGLVDVLRKAQIRVESISSIGLTNNRGEAMVISRLHLTSRAFAPPVVFMSQSGMLALLRPGNNAVETEIAYAENGVLTLRIGSEPTLTAHPATVEVGQQVTLTATLPLDVDPGSVEFVWDFNDDRATVRNRDNEMTRTFSKAGTYNVIVNYLVDGEPYGEDAFVAPSTSVTVLGKRRPSRDRSARNASKRGGRDRAGGGAGDGDDDLLSEEGSGIGTDGGDGTGGAGGATTGGWSPPATPATPPPPAPRAERRSPPRRAPAPEPVGETVDGYLLAAANVPLPTGGAVRAAAATPDLLDDDRDGPLEIPALVWVLVGVLGLGLLGWTLESRTTLPYFKP</sequence>
<dbReference type="Proteomes" id="UP000585272">
    <property type="component" value="Unassembled WGS sequence"/>
</dbReference>
<gene>
    <name evidence="5" type="ORF">BDZ31_004149</name>
</gene>
<dbReference type="RefSeq" id="WP_183344652.1">
    <property type="nucleotide sequence ID" value="NZ_JACHNU010000007.1"/>
</dbReference>
<proteinExistence type="predicted"/>
<protein>
    <recommendedName>
        <fullName evidence="4">PKD domain-containing protein</fullName>
    </recommendedName>
</protein>
<keyword evidence="2" id="KW-1133">Transmembrane helix</keyword>
<keyword evidence="6" id="KW-1185">Reference proteome</keyword>
<evidence type="ECO:0000256" key="1">
    <source>
        <dbReference type="SAM" id="MobiDB-lite"/>
    </source>
</evidence>
<name>A0A840IKS1_9ACTN</name>
<evidence type="ECO:0000256" key="3">
    <source>
        <dbReference type="SAM" id="SignalP"/>
    </source>
</evidence>
<evidence type="ECO:0000259" key="4">
    <source>
        <dbReference type="PROSITE" id="PS50093"/>
    </source>
</evidence>
<feature type="domain" description="PKD" evidence="4">
    <location>
        <begin position="203"/>
        <end position="242"/>
    </location>
</feature>
<feature type="transmembrane region" description="Helical" evidence="2">
    <location>
        <begin position="401"/>
        <end position="419"/>
    </location>
</feature>
<keyword evidence="3" id="KW-0732">Signal</keyword>
<feature type="signal peptide" evidence="3">
    <location>
        <begin position="1"/>
        <end position="36"/>
    </location>
</feature>
<evidence type="ECO:0000256" key="2">
    <source>
        <dbReference type="SAM" id="Phobius"/>
    </source>
</evidence>
<dbReference type="AlphaFoldDB" id="A0A840IKS1"/>
<evidence type="ECO:0000313" key="5">
    <source>
        <dbReference type="EMBL" id="MBB4664538.1"/>
    </source>
</evidence>
<dbReference type="GO" id="GO:0005975">
    <property type="term" value="P:carbohydrate metabolic process"/>
    <property type="evidence" value="ECO:0007669"/>
    <property type="project" value="UniProtKB-ARBA"/>
</dbReference>
<dbReference type="InterPro" id="IPR000601">
    <property type="entry name" value="PKD_dom"/>
</dbReference>
<feature type="compositionally biased region" description="Pro residues" evidence="1">
    <location>
        <begin position="329"/>
        <end position="340"/>
    </location>
</feature>
<feature type="chain" id="PRO_5032652772" description="PKD domain-containing protein" evidence="3">
    <location>
        <begin position="37"/>
        <end position="430"/>
    </location>
</feature>
<dbReference type="CDD" id="cd00146">
    <property type="entry name" value="PKD"/>
    <property type="match status" value="1"/>
</dbReference>
<dbReference type="InterPro" id="IPR035986">
    <property type="entry name" value="PKD_dom_sf"/>
</dbReference>
<reference evidence="5 6" key="1">
    <citation type="submission" date="2020-08" db="EMBL/GenBank/DDBJ databases">
        <title>Genomic Encyclopedia of Archaeal and Bacterial Type Strains, Phase II (KMG-II): from individual species to whole genera.</title>
        <authorList>
            <person name="Goeker M."/>
        </authorList>
    </citation>
    <scope>NUCLEOTIDE SEQUENCE [LARGE SCALE GENOMIC DNA]</scope>
    <source>
        <strain evidence="5 6">DSM 23288</strain>
    </source>
</reference>
<evidence type="ECO:0000313" key="6">
    <source>
        <dbReference type="Proteomes" id="UP000585272"/>
    </source>
</evidence>
<feature type="compositionally biased region" description="Gly residues" evidence="1">
    <location>
        <begin position="305"/>
        <end position="323"/>
    </location>
</feature>
<dbReference type="InterPro" id="IPR013783">
    <property type="entry name" value="Ig-like_fold"/>
</dbReference>